<dbReference type="FunFam" id="3.30.479.30:FF:000004">
    <property type="entry name" value="Putative membrane protease family, stomatin"/>
    <property type="match status" value="1"/>
</dbReference>
<dbReference type="PANTHER" id="PTHR10264:SF19">
    <property type="entry name" value="AT06885P-RELATED"/>
    <property type="match status" value="1"/>
</dbReference>
<sequence>MAAIQNQEPWQPEPSRSATLIIPALFFVAVMLITILLTYPHPSLGQLAAGLVVAWLVTSSVHVVLEWERAVILRWGKFHRVAGPGLCFTIPIIDSLAVRIDQRMMATPFMAEQTLTMDAVPVNVDAVLFWMVWDPRKAAMEVENYAEAVSWAAQTALRDVIGRTTLATMLAEREKLDEDLRGIIDRKTEPWGVSVVSVEIRDVIIPQELQDAMSREAQAERERRARIILSGAEKEISDLFLQAAQTYKGDPLAIQLRAMNLIYESVKEKGSLILMPTSLVDCASALAQGSMTAQKKAEEGEPPEEKIN</sequence>
<dbReference type="Pfam" id="PF01145">
    <property type="entry name" value="Band_7"/>
    <property type="match status" value="1"/>
</dbReference>
<keyword evidence="2" id="KW-0812">Transmembrane</keyword>
<evidence type="ECO:0000259" key="3">
    <source>
        <dbReference type="SMART" id="SM00244"/>
    </source>
</evidence>
<dbReference type="PRINTS" id="PR00721">
    <property type="entry name" value="STOMATIN"/>
</dbReference>
<reference evidence="4 5" key="1">
    <citation type="submission" date="2019-11" db="EMBL/GenBank/DDBJ databases">
        <title>Genome sequence of Moorella glycerini DSM11254.</title>
        <authorList>
            <person name="Poehlein A."/>
            <person name="Boeer T."/>
            <person name="Daniel R."/>
        </authorList>
    </citation>
    <scope>NUCLEOTIDE SEQUENCE [LARGE SCALE GENOMIC DNA]</scope>
    <source>
        <strain evidence="4 5">DSM 11254</strain>
    </source>
</reference>
<feature type="transmembrane region" description="Helical" evidence="2">
    <location>
        <begin position="45"/>
        <end position="65"/>
    </location>
</feature>
<dbReference type="InterPro" id="IPR001107">
    <property type="entry name" value="Band_7"/>
</dbReference>
<dbReference type="EMBL" id="CP046244">
    <property type="protein sequence ID" value="QGP90857.1"/>
    <property type="molecule type" value="Genomic_DNA"/>
</dbReference>
<dbReference type="AlphaFoldDB" id="A0A6I5ZMQ8"/>
<dbReference type="Gene3D" id="6.10.250.2090">
    <property type="match status" value="1"/>
</dbReference>
<comment type="similarity">
    <text evidence="1">Belongs to the band 7/mec-2 family.</text>
</comment>
<dbReference type="InterPro" id="IPR001972">
    <property type="entry name" value="Stomatin_HflK_fam"/>
</dbReference>
<dbReference type="GO" id="GO:0098552">
    <property type="term" value="C:side of membrane"/>
    <property type="evidence" value="ECO:0007669"/>
    <property type="project" value="UniProtKB-ARBA"/>
</dbReference>
<dbReference type="GO" id="GO:0005886">
    <property type="term" value="C:plasma membrane"/>
    <property type="evidence" value="ECO:0007669"/>
    <property type="project" value="InterPro"/>
</dbReference>
<keyword evidence="2" id="KW-1133">Transmembrane helix</keyword>
<dbReference type="CDD" id="cd13775">
    <property type="entry name" value="SPFH_eoslipins_u3"/>
    <property type="match status" value="1"/>
</dbReference>
<dbReference type="PANTHER" id="PTHR10264">
    <property type="entry name" value="BAND 7 PROTEIN-RELATED"/>
    <property type="match status" value="1"/>
</dbReference>
<dbReference type="SUPFAM" id="SSF117892">
    <property type="entry name" value="Band 7/SPFH domain"/>
    <property type="match status" value="1"/>
</dbReference>
<keyword evidence="5" id="KW-1185">Reference proteome</keyword>
<organism evidence="4 5">
    <name type="scientific">Neomoorella glycerini</name>
    <dbReference type="NCBI Taxonomy" id="55779"/>
    <lineage>
        <taxon>Bacteria</taxon>
        <taxon>Bacillati</taxon>
        <taxon>Bacillota</taxon>
        <taxon>Clostridia</taxon>
        <taxon>Neomoorellales</taxon>
        <taxon>Neomoorellaceae</taxon>
        <taxon>Neomoorella</taxon>
    </lineage>
</organism>
<dbReference type="Proteomes" id="UP000425916">
    <property type="component" value="Chromosome"/>
</dbReference>
<protein>
    <submittedName>
        <fullName evidence="4">SPFH domain / Band 7 family protein</fullName>
    </submittedName>
</protein>
<feature type="transmembrane region" description="Helical" evidence="2">
    <location>
        <begin position="20"/>
        <end position="39"/>
    </location>
</feature>
<dbReference type="InterPro" id="IPR043202">
    <property type="entry name" value="Band-7_stomatin-like"/>
</dbReference>
<evidence type="ECO:0000313" key="5">
    <source>
        <dbReference type="Proteomes" id="UP000425916"/>
    </source>
</evidence>
<proteinExistence type="inferred from homology"/>
<evidence type="ECO:0000256" key="2">
    <source>
        <dbReference type="SAM" id="Phobius"/>
    </source>
</evidence>
<feature type="domain" description="Band 7" evidence="3">
    <location>
        <begin position="59"/>
        <end position="217"/>
    </location>
</feature>
<dbReference type="SMART" id="SM00244">
    <property type="entry name" value="PHB"/>
    <property type="match status" value="1"/>
</dbReference>
<gene>
    <name evidence="4" type="ORF">MGLY_01690</name>
</gene>
<dbReference type="InterPro" id="IPR036013">
    <property type="entry name" value="Band_7/SPFH_dom_sf"/>
</dbReference>
<dbReference type="Gene3D" id="3.30.479.30">
    <property type="entry name" value="Band 7 domain"/>
    <property type="match status" value="1"/>
</dbReference>
<name>A0A6I5ZMQ8_9FIRM</name>
<dbReference type="RefSeq" id="WP_211661983.1">
    <property type="nucleotide sequence ID" value="NZ_CP046244.1"/>
</dbReference>
<accession>A0A6I5ZMQ8</accession>
<evidence type="ECO:0000256" key="1">
    <source>
        <dbReference type="ARBA" id="ARBA00008164"/>
    </source>
</evidence>
<evidence type="ECO:0000313" key="4">
    <source>
        <dbReference type="EMBL" id="QGP90857.1"/>
    </source>
</evidence>
<keyword evidence="2" id="KW-0472">Membrane</keyword>